<sequence length="67" mass="7581">MEKRKRRAKLHGRYRPCDNSTTGYKEVPWLNVSGQWLAKAGFGIGDAVEIIVEENVLTIKNAGHVDR</sequence>
<gene>
    <name evidence="2" type="ORF">LZZ85_21910</name>
</gene>
<dbReference type="Proteomes" id="UP001165367">
    <property type="component" value="Unassembled WGS sequence"/>
</dbReference>
<accession>A0ABS9KXD2</accession>
<comment type="caution">
    <text evidence="2">The sequence shown here is derived from an EMBL/GenBank/DDBJ whole genome shotgun (WGS) entry which is preliminary data.</text>
</comment>
<proteinExistence type="predicted"/>
<evidence type="ECO:0000313" key="3">
    <source>
        <dbReference type="Proteomes" id="UP001165367"/>
    </source>
</evidence>
<organism evidence="2 3">
    <name type="scientific">Terrimonas ginsenosidimutans</name>
    <dbReference type="NCBI Taxonomy" id="2908004"/>
    <lineage>
        <taxon>Bacteria</taxon>
        <taxon>Pseudomonadati</taxon>
        <taxon>Bacteroidota</taxon>
        <taxon>Chitinophagia</taxon>
        <taxon>Chitinophagales</taxon>
        <taxon>Chitinophagaceae</taxon>
        <taxon>Terrimonas</taxon>
    </lineage>
</organism>
<keyword evidence="3" id="KW-1185">Reference proteome</keyword>
<name>A0ABS9KXD2_9BACT</name>
<dbReference type="EMBL" id="JAKLTR010000016">
    <property type="protein sequence ID" value="MCG2616968.1"/>
    <property type="molecule type" value="Genomic_DNA"/>
</dbReference>
<dbReference type="RefSeq" id="WP_237875505.1">
    <property type="nucleotide sequence ID" value="NZ_JAKLTR010000016.1"/>
</dbReference>
<dbReference type="InterPro" id="IPR014944">
    <property type="entry name" value="Toxin_SymE-like"/>
</dbReference>
<reference evidence="2" key="1">
    <citation type="submission" date="2022-01" db="EMBL/GenBank/DDBJ databases">
        <authorList>
            <person name="Jo J.-H."/>
            <person name="Im W.-T."/>
        </authorList>
    </citation>
    <scope>NUCLEOTIDE SEQUENCE</scope>
    <source>
        <strain evidence="2">NA20</strain>
    </source>
</reference>
<evidence type="ECO:0000259" key="1">
    <source>
        <dbReference type="Pfam" id="PF08845"/>
    </source>
</evidence>
<evidence type="ECO:0000313" key="2">
    <source>
        <dbReference type="EMBL" id="MCG2616968.1"/>
    </source>
</evidence>
<feature type="domain" description="Toxin SymE-like" evidence="1">
    <location>
        <begin position="14"/>
        <end position="60"/>
    </location>
</feature>
<protein>
    <submittedName>
        <fullName evidence="2">Type I toxin-antitoxin system SymE family toxin</fullName>
    </submittedName>
</protein>
<dbReference type="Pfam" id="PF08845">
    <property type="entry name" value="SymE_toxin"/>
    <property type="match status" value="1"/>
</dbReference>